<organism evidence="9">
    <name type="scientific">Aureoumbra lagunensis</name>
    <dbReference type="NCBI Taxonomy" id="44058"/>
    <lineage>
        <taxon>Eukaryota</taxon>
        <taxon>Sar</taxon>
        <taxon>Stramenopiles</taxon>
        <taxon>Ochrophyta</taxon>
        <taxon>Pelagophyceae</taxon>
        <taxon>Pelagomonadales</taxon>
        <taxon>Aureoumbra</taxon>
    </lineage>
</organism>
<keyword evidence="4 5" id="KW-0274">FAD</keyword>
<sequence>MTSAEEYKEEWTKEKEKNVSWIFLMKYLILALVVMLLSQFVWYELVQPEVCPLNTYTSVRGEDKERRDHLANAQVVVIGGGPAGSVVAHKAASVGLKTVLIEAGDGSQRVLGGKDWLFRDRTVFDVPLAWSYVSQLPEFLWQVAAGDIARALGGSGVHNAMLYVRALPGDLERWNASTWTYDTLLKQYLALEDFQENVPESNDDTKEIFHANGGPVAVSRNIVQDLLAQKFLETVKIAEDAEVSMPILNDFNAPHRPRIGAGPYHFNIRDGVRESAAAVFLGGTISGYDPIPNLQIWSGLTVTKLILNEQRKITALHLSKNSNALFIPNKVRSIHMNLHPDVSIILTAGAVLTPHLLLASGIGPSDAIPKNKEHIVNAPHVGKNLQDHPVVAIEFAVQRALTADIADMFARFNHWTKLGVSLNSYSSAFSYPGFSLGAFIHSGIDPYPEPDLQLTLFPIQIEPHLAPDGKNSSASVHYDKALVTVALIRPETTYDVRIGPDGRPRFYSPIGLYNELNHRKPRLVQRDVDRLAIGVRRVRKIFAEKPLSDFIIQETRPGIAVQTHEQLAQWVDSAFTQNAHYCCSVNFDSKSGSLDSATLRFKGIDNLYVADASAFPHIPNGNVHSTVVAVAAEFADRLTRSLLSSSHSTQQKKNSNEKRREHRKRR</sequence>
<evidence type="ECO:0000256" key="2">
    <source>
        <dbReference type="ARBA" id="ARBA00010790"/>
    </source>
</evidence>
<evidence type="ECO:0000256" key="5">
    <source>
        <dbReference type="PIRSR" id="PIRSR000137-2"/>
    </source>
</evidence>
<evidence type="ECO:0000256" key="1">
    <source>
        <dbReference type="ARBA" id="ARBA00001974"/>
    </source>
</evidence>
<name>A0A7S3K1G0_9STRA</name>
<feature type="transmembrane region" description="Helical" evidence="7">
    <location>
        <begin position="21"/>
        <end position="43"/>
    </location>
</feature>
<dbReference type="AlphaFoldDB" id="A0A7S3K1G0"/>
<evidence type="ECO:0000259" key="8">
    <source>
        <dbReference type="PROSITE" id="PS00624"/>
    </source>
</evidence>
<dbReference type="SUPFAM" id="SSF54373">
    <property type="entry name" value="FAD-linked reductases, C-terminal domain"/>
    <property type="match status" value="1"/>
</dbReference>
<gene>
    <name evidence="9" type="ORF">ALAG00032_LOCUS12727</name>
</gene>
<evidence type="ECO:0000256" key="6">
    <source>
        <dbReference type="SAM" id="MobiDB-lite"/>
    </source>
</evidence>
<dbReference type="Gene3D" id="3.30.560.10">
    <property type="entry name" value="Glucose Oxidase, domain 3"/>
    <property type="match status" value="1"/>
</dbReference>
<feature type="domain" description="Glucose-methanol-choline oxidoreductase N-terminal" evidence="8">
    <location>
        <begin position="349"/>
        <end position="363"/>
    </location>
</feature>
<protein>
    <recommendedName>
        <fullName evidence="8">Glucose-methanol-choline oxidoreductase N-terminal domain-containing protein</fullName>
    </recommendedName>
</protein>
<dbReference type="InterPro" id="IPR000172">
    <property type="entry name" value="GMC_OxRdtase_N"/>
</dbReference>
<dbReference type="PANTHER" id="PTHR11552">
    <property type="entry name" value="GLUCOSE-METHANOL-CHOLINE GMC OXIDOREDUCTASE"/>
    <property type="match status" value="1"/>
</dbReference>
<keyword evidence="7" id="KW-1133">Transmembrane helix</keyword>
<dbReference type="EMBL" id="HBIJ01019411">
    <property type="protein sequence ID" value="CAE0371945.1"/>
    <property type="molecule type" value="Transcribed_RNA"/>
</dbReference>
<dbReference type="Gene3D" id="3.50.50.60">
    <property type="entry name" value="FAD/NAD(P)-binding domain"/>
    <property type="match status" value="1"/>
</dbReference>
<dbReference type="Pfam" id="PF05199">
    <property type="entry name" value="GMC_oxred_C"/>
    <property type="match status" value="1"/>
</dbReference>
<accession>A0A7S3K1G0</accession>
<dbReference type="PIRSF" id="PIRSF000137">
    <property type="entry name" value="Alcohol_oxidase"/>
    <property type="match status" value="1"/>
</dbReference>
<feature type="binding site" evidence="5">
    <location>
        <position position="302"/>
    </location>
    <ligand>
        <name>FAD</name>
        <dbReference type="ChEBI" id="CHEBI:57692"/>
    </ligand>
</feature>
<dbReference type="SUPFAM" id="SSF51905">
    <property type="entry name" value="FAD/NAD(P)-binding domain"/>
    <property type="match status" value="1"/>
</dbReference>
<reference evidence="9" key="1">
    <citation type="submission" date="2021-01" db="EMBL/GenBank/DDBJ databases">
        <authorList>
            <person name="Corre E."/>
            <person name="Pelletier E."/>
            <person name="Niang G."/>
            <person name="Scheremetjew M."/>
            <person name="Finn R."/>
            <person name="Kale V."/>
            <person name="Holt S."/>
            <person name="Cochrane G."/>
            <person name="Meng A."/>
            <person name="Brown T."/>
            <person name="Cohen L."/>
        </authorList>
    </citation>
    <scope>NUCLEOTIDE SEQUENCE</scope>
    <source>
        <strain evidence="9">CCMP1510</strain>
    </source>
</reference>
<evidence type="ECO:0000313" key="9">
    <source>
        <dbReference type="EMBL" id="CAE0371945.1"/>
    </source>
</evidence>
<proteinExistence type="inferred from homology"/>
<dbReference type="InterPro" id="IPR012132">
    <property type="entry name" value="GMC_OxRdtase"/>
</dbReference>
<dbReference type="GO" id="GO:0050660">
    <property type="term" value="F:flavin adenine dinucleotide binding"/>
    <property type="evidence" value="ECO:0007669"/>
    <property type="project" value="InterPro"/>
</dbReference>
<keyword evidence="3" id="KW-0285">Flavoprotein</keyword>
<keyword evidence="7" id="KW-0812">Transmembrane</keyword>
<dbReference type="PROSITE" id="PS00624">
    <property type="entry name" value="GMC_OXRED_2"/>
    <property type="match status" value="1"/>
</dbReference>
<dbReference type="InterPro" id="IPR007867">
    <property type="entry name" value="GMC_OxRtase_C"/>
</dbReference>
<evidence type="ECO:0000256" key="4">
    <source>
        <dbReference type="ARBA" id="ARBA00022827"/>
    </source>
</evidence>
<comment type="similarity">
    <text evidence="2">Belongs to the GMC oxidoreductase family.</text>
</comment>
<dbReference type="PANTHER" id="PTHR11552:SF147">
    <property type="entry name" value="CHOLINE DEHYDROGENASE, MITOCHONDRIAL"/>
    <property type="match status" value="1"/>
</dbReference>
<dbReference type="InterPro" id="IPR036188">
    <property type="entry name" value="FAD/NAD-bd_sf"/>
</dbReference>
<dbReference type="GO" id="GO:0016614">
    <property type="term" value="F:oxidoreductase activity, acting on CH-OH group of donors"/>
    <property type="evidence" value="ECO:0007669"/>
    <property type="project" value="InterPro"/>
</dbReference>
<evidence type="ECO:0000256" key="7">
    <source>
        <dbReference type="SAM" id="Phobius"/>
    </source>
</evidence>
<comment type="cofactor">
    <cofactor evidence="1 5">
        <name>FAD</name>
        <dbReference type="ChEBI" id="CHEBI:57692"/>
    </cofactor>
</comment>
<dbReference type="Pfam" id="PF00732">
    <property type="entry name" value="GMC_oxred_N"/>
    <property type="match status" value="1"/>
</dbReference>
<feature type="region of interest" description="Disordered" evidence="6">
    <location>
        <begin position="643"/>
        <end position="666"/>
    </location>
</feature>
<evidence type="ECO:0000256" key="3">
    <source>
        <dbReference type="ARBA" id="ARBA00022630"/>
    </source>
</evidence>
<keyword evidence="7" id="KW-0472">Membrane</keyword>